<name>A0A6U5VM97_GUITH</name>
<feature type="compositionally biased region" description="Basic and acidic residues" evidence="1">
    <location>
        <begin position="136"/>
        <end position="146"/>
    </location>
</feature>
<evidence type="ECO:0000256" key="1">
    <source>
        <dbReference type="SAM" id="MobiDB-lite"/>
    </source>
</evidence>
<sequence length="211" mass="23725">MVDYSSVKMGGVFGRKRLHGNEPLKLDEVSFSSSFSSSPPRLCILLLLLHCTFVDCHASPQSISLLYLSPSSTFLLHLASSAHRLDVQERSATFFPDRTVLTRSKKAETSLANTLATEKVFPFRPDLPHARREVSHMKVEKQKDRGAVQAPESQPVVRERTIVVPPPPQTYSQQLTGLQTQIKKFSPREKLKYEFPLAPTTSWTFVGGYRP</sequence>
<feature type="region of interest" description="Disordered" evidence="1">
    <location>
        <begin position="136"/>
        <end position="155"/>
    </location>
</feature>
<gene>
    <name evidence="2" type="ORF">GTHE00462_LOCUS744</name>
    <name evidence="3" type="ORF">GTHE00462_LOCUS753</name>
</gene>
<dbReference type="AlphaFoldDB" id="A0A6U5VM97"/>
<accession>A0A6U5VM97</accession>
<organism evidence="3">
    <name type="scientific">Guillardia theta</name>
    <name type="common">Cryptophyte</name>
    <name type="synonym">Cryptomonas phi</name>
    <dbReference type="NCBI Taxonomy" id="55529"/>
    <lineage>
        <taxon>Eukaryota</taxon>
        <taxon>Cryptophyceae</taxon>
        <taxon>Pyrenomonadales</taxon>
        <taxon>Geminigeraceae</taxon>
        <taxon>Guillardia</taxon>
    </lineage>
</organism>
<dbReference type="EMBL" id="HBKN01000887">
    <property type="protein sequence ID" value="CAE2191433.1"/>
    <property type="molecule type" value="Transcribed_RNA"/>
</dbReference>
<reference evidence="3" key="1">
    <citation type="submission" date="2021-01" db="EMBL/GenBank/DDBJ databases">
        <authorList>
            <person name="Corre E."/>
            <person name="Pelletier E."/>
            <person name="Niang G."/>
            <person name="Scheremetjew M."/>
            <person name="Finn R."/>
            <person name="Kale V."/>
            <person name="Holt S."/>
            <person name="Cochrane G."/>
            <person name="Meng A."/>
            <person name="Brown T."/>
            <person name="Cohen L."/>
        </authorList>
    </citation>
    <scope>NUCLEOTIDE SEQUENCE</scope>
    <source>
        <strain evidence="3">CCMP 2712</strain>
    </source>
</reference>
<evidence type="ECO:0000313" key="2">
    <source>
        <dbReference type="EMBL" id="CAE2191433.1"/>
    </source>
</evidence>
<proteinExistence type="predicted"/>
<protein>
    <submittedName>
        <fullName evidence="3">Uncharacterized protein</fullName>
    </submittedName>
</protein>
<dbReference type="EMBL" id="HBKN01000896">
    <property type="protein sequence ID" value="CAE2191442.1"/>
    <property type="molecule type" value="Transcribed_RNA"/>
</dbReference>
<evidence type="ECO:0000313" key="3">
    <source>
        <dbReference type="EMBL" id="CAE2191442.1"/>
    </source>
</evidence>